<dbReference type="EMBL" id="BGPR01002769">
    <property type="protein sequence ID" value="GBM78672.1"/>
    <property type="molecule type" value="Genomic_DNA"/>
</dbReference>
<dbReference type="AlphaFoldDB" id="A0A4Y2INJ1"/>
<comment type="caution">
    <text evidence="1">The sequence shown here is derived from an EMBL/GenBank/DDBJ whole genome shotgun (WGS) entry which is preliminary data.</text>
</comment>
<protein>
    <submittedName>
        <fullName evidence="1">Uncharacterized protein</fullName>
    </submittedName>
</protein>
<dbReference type="Proteomes" id="UP000499080">
    <property type="component" value="Unassembled WGS sequence"/>
</dbReference>
<organism evidence="1 2">
    <name type="scientific">Araneus ventricosus</name>
    <name type="common">Orbweaver spider</name>
    <name type="synonym">Epeira ventricosa</name>
    <dbReference type="NCBI Taxonomy" id="182803"/>
    <lineage>
        <taxon>Eukaryota</taxon>
        <taxon>Metazoa</taxon>
        <taxon>Ecdysozoa</taxon>
        <taxon>Arthropoda</taxon>
        <taxon>Chelicerata</taxon>
        <taxon>Arachnida</taxon>
        <taxon>Araneae</taxon>
        <taxon>Araneomorphae</taxon>
        <taxon>Entelegynae</taxon>
        <taxon>Araneoidea</taxon>
        <taxon>Araneidae</taxon>
        <taxon>Araneus</taxon>
    </lineage>
</organism>
<evidence type="ECO:0000313" key="2">
    <source>
        <dbReference type="Proteomes" id="UP000499080"/>
    </source>
</evidence>
<evidence type="ECO:0000313" key="1">
    <source>
        <dbReference type="EMBL" id="GBM78672.1"/>
    </source>
</evidence>
<keyword evidence="2" id="KW-1185">Reference proteome</keyword>
<proteinExistence type="predicted"/>
<accession>A0A4Y2INJ1</accession>
<name>A0A4Y2INJ1_ARAVE</name>
<sequence>MRVFLQCPLLLRLHGSETDKQSKKMKKIKGSQVNLGLEWGKNNFSWTSTKPRAAEKSARDKLSSKGERVVFHLPFDQTAICSELVLMLLRTVRCALPTCVSPTC</sequence>
<reference evidence="1 2" key="1">
    <citation type="journal article" date="2019" name="Sci. Rep.">
        <title>Orb-weaving spider Araneus ventricosus genome elucidates the spidroin gene catalogue.</title>
        <authorList>
            <person name="Kono N."/>
            <person name="Nakamura H."/>
            <person name="Ohtoshi R."/>
            <person name="Moran D.A.P."/>
            <person name="Shinohara A."/>
            <person name="Yoshida Y."/>
            <person name="Fujiwara M."/>
            <person name="Mori M."/>
            <person name="Tomita M."/>
            <person name="Arakawa K."/>
        </authorList>
    </citation>
    <scope>NUCLEOTIDE SEQUENCE [LARGE SCALE GENOMIC DNA]</scope>
</reference>
<gene>
    <name evidence="1" type="ORF">AVEN_178193_1</name>
</gene>